<evidence type="ECO:0000313" key="2">
    <source>
        <dbReference type="Proteomes" id="UP000533641"/>
    </source>
</evidence>
<proteinExistence type="predicted"/>
<name>A0A7W6RNA0_9HYPH</name>
<dbReference type="AlphaFoldDB" id="A0A7W6RNA0"/>
<protein>
    <submittedName>
        <fullName evidence="1">Uncharacterized protein</fullName>
    </submittedName>
</protein>
<organism evidence="1 2">
    <name type="scientific">Rhizobium mongolense</name>
    <dbReference type="NCBI Taxonomy" id="57676"/>
    <lineage>
        <taxon>Bacteria</taxon>
        <taxon>Pseudomonadati</taxon>
        <taxon>Pseudomonadota</taxon>
        <taxon>Alphaproteobacteria</taxon>
        <taxon>Hyphomicrobiales</taxon>
        <taxon>Rhizobiaceae</taxon>
        <taxon>Rhizobium/Agrobacterium group</taxon>
        <taxon>Rhizobium</taxon>
    </lineage>
</organism>
<evidence type="ECO:0000313" key="1">
    <source>
        <dbReference type="EMBL" id="MBB4275593.1"/>
    </source>
</evidence>
<reference evidence="1 2" key="1">
    <citation type="submission" date="2020-08" db="EMBL/GenBank/DDBJ databases">
        <title>Genomic Encyclopedia of Type Strains, Phase IV (KMG-V): Genome sequencing to study the core and pangenomes of soil and plant-associated prokaryotes.</title>
        <authorList>
            <person name="Whitman W."/>
        </authorList>
    </citation>
    <scope>NUCLEOTIDE SEQUENCE [LARGE SCALE GENOMIC DNA]</scope>
    <source>
        <strain evidence="1 2">SEMIA 402</strain>
    </source>
</reference>
<accession>A0A7W6RNA0</accession>
<comment type="caution">
    <text evidence="1">The sequence shown here is derived from an EMBL/GenBank/DDBJ whole genome shotgun (WGS) entry which is preliminary data.</text>
</comment>
<dbReference type="EMBL" id="JACIGM010000006">
    <property type="protein sequence ID" value="MBB4275593.1"/>
    <property type="molecule type" value="Genomic_DNA"/>
</dbReference>
<sequence length="167" mass="18345">MPCLFRHFGASFAKSLLEFRLTSAPDNPPIVHCAVFAAMTEIASAFLRGNGYRGLLVLRNSLELQLRARDGRPQGAFSKPDAGAPPPSAHPSYPYLGSEPKHWLRWFSLSLTATLTRLLRARLAAVERTRQKVCGGLRLNYADGATAILAVRCAHAEKKERGNAFDL</sequence>
<dbReference type="Proteomes" id="UP000533641">
    <property type="component" value="Unassembled WGS sequence"/>
</dbReference>
<gene>
    <name evidence="1" type="ORF">GGE12_003382</name>
</gene>